<gene>
    <name evidence="1" type="ORF">LQV63_30320</name>
</gene>
<organism evidence="1 2">
    <name type="scientific">Paenibacillus profundus</name>
    <dbReference type="NCBI Taxonomy" id="1173085"/>
    <lineage>
        <taxon>Bacteria</taxon>
        <taxon>Bacillati</taxon>
        <taxon>Bacillota</taxon>
        <taxon>Bacilli</taxon>
        <taxon>Bacillales</taxon>
        <taxon>Paenibacillaceae</taxon>
        <taxon>Paenibacillus</taxon>
    </lineage>
</organism>
<comment type="caution">
    <text evidence="1">The sequence shown here is derived from an EMBL/GenBank/DDBJ whole genome shotgun (WGS) entry which is preliminary data.</text>
</comment>
<name>A0ABS8YT68_9BACL</name>
<evidence type="ECO:0000313" key="2">
    <source>
        <dbReference type="Proteomes" id="UP001199916"/>
    </source>
</evidence>
<accession>A0ABS8YT68</accession>
<keyword evidence="2" id="KW-1185">Reference proteome</keyword>
<dbReference type="RefSeq" id="WP_233699452.1">
    <property type="nucleotide sequence ID" value="NZ_JAJNBZ010000056.1"/>
</dbReference>
<protein>
    <submittedName>
        <fullName evidence="1">Uncharacterized protein</fullName>
    </submittedName>
</protein>
<evidence type="ECO:0000313" key="1">
    <source>
        <dbReference type="EMBL" id="MCE5173527.1"/>
    </source>
</evidence>
<dbReference type="EMBL" id="JAJNBZ010000056">
    <property type="protein sequence ID" value="MCE5173527.1"/>
    <property type="molecule type" value="Genomic_DNA"/>
</dbReference>
<proteinExistence type="predicted"/>
<sequence length="100" mass="12048">MPDWVKETLCQRLDLLTGKAEMLHDVLLLKNKLKRLEHLFIHRLDKNEEKSLHREWLALQEQMVSLQKGWLYAKGVQDGIKMMIFLQKSEQELESYEQRK</sequence>
<reference evidence="1 2" key="1">
    <citation type="submission" date="2021-11" db="EMBL/GenBank/DDBJ databases">
        <title>Draft genome sequence of Paenibacillus profundus YoMME, a new Gram-positive bacteria with exoelectrogenic properties.</title>
        <authorList>
            <person name="Hubenova Y."/>
            <person name="Hubenova E."/>
            <person name="Manasiev Y."/>
            <person name="Peykov S."/>
            <person name="Mitov M."/>
        </authorList>
    </citation>
    <scope>NUCLEOTIDE SEQUENCE [LARGE SCALE GENOMIC DNA]</scope>
    <source>
        <strain evidence="1 2">YoMME</strain>
    </source>
</reference>
<dbReference type="Proteomes" id="UP001199916">
    <property type="component" value="Unassembled WGS sequence"/>
</dbReference>